<gene>
    <name evidence="2" type="primary">AVEN_52750_1</name>
    <name evidence="2" type="ORF">TNCT_386191</name>
</gene>
<comment type="caution">
    <text evidence="2">The sequence shown here is derived from an EMBL/GenBank/DDBJ whole genome shotgun (WGS) entry which is preliminary data.</text>
</comment>
<keyword evidence="3" id="KW-1185">Reference proteome</keyword>
<proteinExistence type="predicted"/>
<reference evidence="2" key="1">
    <citation type="submission" date="2020-07" db="EMBL/GenBank/DDBJ databases">
        <title>Multicomponent nature underlies the extraordinary mechanical properties of spider dragline silk.</title>
        <authorList>
            <person name="Kono N."/>
            <person name="Nakamura H."/>
            <person name="Mori M."/>
            <person name="Yoshida Y."/>
            <person name="Ohtoshi R."/>
            <person name="Malay A.D."/>
            <person name="Moran D.A.P."/>
            <person name="Tomita M."/>
            <person name="Numata K."/>
            <person name="Arakawa K."/>
        </authorList>
    </citation>
    <scope>NUCLEOTIDE SEQUENCE</scope>
</reference>
<protein>
    <submittedName>
        <fullName evidence="2">Uncharacterized protein</fullName>
    </submittedName>
</protein>
<dbReference type="OrthoDB" id="6430987at2759"/>
<dbReference type="EMBL" id="BMAO01000385">
    <property type="protein sequence ID" value="GFQ66546.1"/>
    <property type="molecule type" value="Genomic_DNA"/>
</dbReference>
<keyword evidence="1" id="KW-0175">Coiled coil</keyword>
<organism evidence="2 3">
    <name type="scientific">Trichonephila clavata</name>
    <name type="common">Joro spider</name>
    <name type="synonym">Nephila clavata</name>
    <dbReference type="NCBI Taxonomy" id="2740835"/>
    <lineage>
        <taxon>Eukaryota</taxon>
        <taxon>Metazoa</taxon>
        <taxon>Ecdysozoa</taxon>
        <taxon>Arthropoda</taxon>
        <taxon>Chelicerata</taxon>
        <taxon>Arachnida</taxon>
        <taxon>Araneae</taxon>
        <taxon>Araneomorphae</taxon>
        <taxon>Entelegynae</taxon>
        <taxon>Araneoidea</taxon>
        <taxon>Nephilidae</taxon>
        <taxon>Trichonephila</taxon>
    </lineage>
</organism>
<sequence>MVTKLCLIFQTDDVNAPQNRGKLHEGGVDVGMVIPEKGAAQIKPVEITVETLQKYLDLEKEIQLFEKRHVLDNYQLKSDQLEQMEKNLQALQDSRNLQAQNLHQLQATIDQTNGSQSLKQFLFEKSQKGEALNDDEEEYVDLLNRQEVIERQLDTIIKQKDLLKEEISSLIIDGELLQKLYAQRDQLLDYRLYDGRHIMLIIESTISRDWEKNIQNLAKTFDFNKGIGGTEFDRVE</sequence>
<dbReference type="PANTHER" id="PTHR21974">
    <property type="entry name" value="RE15880P"/>
    <property type="match status" value="1"/>
</dbReference>
<evidence type="ECO:0000313" key="2">
    <source>
        <dbReference type="EMBL" id="GFQ66546.1"/>
    </source>
</evidence>
<dbReference type="PANTHER" id="PTHR21974:SF2">
    <property type="entry name" value="RE15880P"/>
    <property type="match status" value="1"/>
</dbReference>
<evidence type="ECO:0000256" key="1">
    <source>
        <dbReference type="SAM" id="Coils"/>
    </source>
</evidence>
<dbReference type="AlphaFoldDB" id="A0A8X6K8Z9"/>
<accession>A0A8X6K8Z9</accession>
<evidence type="ECO:0000313" key="3">
    <source>
        <dbReference type="Proteomes" id="UP000887116"/>
    </source>
</evidence>
<feature type="coiled-coil region" evidence="1">
    <location>
        <begin position="132"/>
        <end position="166"/>
    </location>
</feature>
<feature type="coiled-coil region" evidence="1">
    <location>
        <begin position="71"/>
        <end position="108"/>
    </location>
</feature>
<dbReference type="Proteomes" id="UP000887116">
    <property type="component" value="Unassembled WGS sequence"/>
</dbReference>
<name>A0A8X6K8Z9_TRICU</name>
<dbReference type="GO" id="GO:0005929">
    <property type="term" value="C:cilium"/>
    <property type="evidence" value="ECO:0007669"/>
    <property type="project" value="TreeGrafter"/>
</dbReference>